<protein>
    <submittedName>
        <fullName evidence="9">MFS transporter</fullName>
    </submittedName>
</protein>
<feature type="transmembrane region" description="Helical" evidence="7">
    <location>
        <begin position="153"/>
        <end position="172"/>
    </location>
</feature>
<proteinExistence type="predicted"/>
<keyword evidence="5 7" id="KW-1133">Transmembrane helix</keyword>
<dbReference type="Gene3D" id="1.20.1720.10">
    <property type="entry name" value="Multidrug resistance protein D"/>
    <property type="match status" value="1"/>
</dbReference>
<feature type="transmembrane region" description="Helical" evidence="7">
    <location>
        <begin position="212"/>
        <end position="232"/>
    </location>
</feature>
<evidence type="ECO:0000256" key="5">
    <source>
        <dbReference type="ARBA" id="ARBA00022989"/>
    </source>
</evidence>
<feature type="transmembrane region" description="Helical" evidence="7">
    <location>
        <begin position="122"/>
        <end position="141"/>
    </location>
</feature>
<keyword evidence="4 7" id="KW-0812">Transmembrane</keyword>
<evidence type="ECO:0000256" key="7">
    <source>
        <dbReference type="SAM" id="Phobius"/>
    </source>
</evidence>
<gene>
    <name evidence="9" type="ORF">KSF_006020</name>
</gene>
<feature type="transmembrane region" description="Helical" evidence="7">
    <location>
        <begin position="244"/>
        <end position="261"/>
    </location>
</feature>
<dbReference type="Pfam" id="PF07690">
    <property type="entry name" value="MFS_1"/>
    <property type="match status" value="1"/>
</dbReference>
<feature type="transmembrane region" description="Helical" evidence="7">
    <location>
        <begin position="23"/>
        <end position="43"/>
    </location>
</feature>
<feature type="transmembrane region" description="Helical" evidence="7">
    <location>
        <begin position="456"/>
        <end position="479"/>
    </location>
</feature>
<evidence type="ECO:0000256" key="2">
    <source>
        <dbReference type="ARBA" id="ARBA00022448"/>
    </source>
</evidence>
<name>A0A8J3I814_9CHLR</name>
<feature type="transmembrane region" description="Helical" evidence="7">
    <location>
        <begin position="311"/>
        <end position="330"/>
    </location>
</feature>
<feature type="transmembrane region" description="Helical" evidence="7">
    <location>
        <begin position="342"/>
        <end position="363"/>
    </location>
</feature>
<dbReference type="InterPro" id="IPR011701">
    <property type="entry name" value="MFS"/>
</dbReference>
<dbReference type="PROSITE" id="PS50850">
    <property type="entry name" value="MFS"/>
    <property type="match status" value="1"/>
</dbReference>
<comment type="caution">
    <text evidence="9">The sequence shown here is derived from an EMBL/GenBank/DDBJ whole genome shotgun (WGS) entry which is preliminary data.</text>
</comment>
<reference evidence="9" key="1">
    <citation type="submission" date="2020-10" db="EMBL/GenBank/DDBJ databases">
        <title>Taxonomic study of unclassified bacteria belonging to the class Ktedonobacteria.</title>
        <authorList>
            <person name="Yabe S."/>
            <person name="Wang C.M."/>
            <person name="Zheng Y."/>
            <person name="Sakai Y."/>
            <person name="Cavaletti L."/>
            <person name="Monciardini P."/>
            <person name="Donadio S."/>
        </authorList>
    </citation>
    <scope>NUCLEOTIDE SEQUENCE</scope>
    <source>
        <strain evidence="9">ID150040</strain>
    </source>
</reference>
<feature type="transmembrane region" description="Helical" evidence="7">
    <location>
        <begin position="63"/>
        <end position="79"/>
    </location>
</feature>
<dbReference type="SUPFAM" id="SSF103473">
    <property type="entry name" value="MFS general substrate transporter"/>
    <property type="match status" value="1"/>
</dbReference>
<dbReference type="InterPro" id="IPR005829">
    <property type="entry name" value="Sugar_transporter_CS"/>
</dbReference>
<accession>A0A8J3I814</accession>
<comment type="subcellular location">
    <subcellularLocation>
        <location evidence="1">Cell membrane</location>
        <topology evidence="1">Multi-pass membrane protein</topology>
    </subcellularLocation>
</comment>
<dbReference type="CDD" id="cd17321">
    <property type="entry name" value="MFS_MMR_MDR_like"/>
    <property type="match status" value="1"/>
</dbReference>
<dbReference type="PANTHER" id="PTHR42718">
    <property type="entry name" value="MAJOR FACILITATOR SUPERFAMILY MULTIDRUG TRANSPORTER MFSC"/>
    <property type="match status" value="1"/>
</dbReference>
<dbReference type="PANTHER" id="PTHR42718:SF46">
    <property type="entry name" value="BLR6921 PROTEIN"/>
    <property type="match status" value="1"/>
</dbReference>
<evidence type="ECO:0000256" key="3">
    <source>
        <dbReference type="ARBA" id="ARBA00022475"/>
    </source>
</evidence>
<dbReference type="Proteomes" id="UP000597444">
    <property type="component" value="Unassembled WGS sequence"/>
</dbReference>
<feature type="transmembrane region" description="Helical" evidence="7">
    <location>
        <begin position="375"/>
        <end position="403"/>
    </location>
</feature>
<dbReference type="EMBL" id="BNJK01000001">
    <property type="protein sequence ID" value="GHO90554.1"/>
    <property type="molecule type" value="Genomic_DNA"/>
</dbReference>
<evidence type="ECO:0000259" key="8">
    <source>
        <dbReference type="PROSITE" id="PS50850"/>
    </source>
</evidence>
<dbReference type="RefSeq" id="WP_220201507.1">
    <property type="nucleotide sequence ID" value="NZ_BNJK01000001.1"/>
</dbReference>
<dbReference type="PROSITE" id="PS00216">
    <property type="entry name" value="SUGAR_TRANSPORT_1"/>
    <property type="match status" value="1"/>
</dbReference>
<feature type="transmembrane region" description="Helical" evidence="7">
    <location>
        <begin position="91"/>
        <end position="116"/>
    </location>
</feature>
<keyword evidence="2" id="KW-0813">Transport</keyword>
<feature type="domain" description="Major facilitator superfamily (MFS) profile" evidence="8">
    <location>
        <begin position="25"/>
        <end position="483"/>
    </location>
</feature>
<feature type="transmembrane region" description="Helical" evidence="7">
    <location>
        <begin position="178"/>
        <end position="200"/>
    </location>
</feature>
<keyword evidence="3" id="KW-1003">Cell membrane</keyword>
<evidence type="ECO:0000256" key="4">
    <source>
        <dbReference type="ARBA" id="ARBA00022692"/>
    </source>
</evidence>
<evidence type="ECO:0000256" key="1">
    <source>
        <dbReference type="ARBA" id="ARBA00004651"/>
    </source>
</evidence>
<dbReference type="AlphaFoldDB" id="A0A8J3I814"/>
<evidence type="ECO:0000256" key="6">
    <source>
        <dbReference type="ARBA" id="ARBA00023136"/>
    </source>
</evidence>
<evidence type="ECO:0000313" key="10">
    <source>
        <dbReference type="Proteomes" id="UP000597444"/>
    </source>
</evidence>
<dbReference type="InterPro" id="IPR020846">
    <property type="entry name" value="MFS_dom"/>
</dbReference>
<keyword evidence="10" id="KW-1185">Reference proteome</keyword>
<evidence type="ECO:0000313" key="9">
    <source>
        <dbReference type="EMBL" id="GHO90554.1"/>
    </source>
</evidence>
<dbReference type="GO" id="GO:0005886">
    <property type="term" value="C:plasma membrane"/>
    <property type="evidence" value="ECO:0007669"/>
    <property type="project" value="UniProtKB-SubCell"/>
</dbReference>
<keyword evidence="6 7" id="KW-0472">Membrane</keyword>
<dbReference type="GO" id="GO:0022857">
    <property type="term" value="F:transmembrane transporter activity"/>
    <property type="evidence" value="ECO:0007669"/>
    <property type="project" value="InterPro"/>
</dbReference>
<feature type="transmembrane region" description="Helical" evidence="7">
    <location>
        <begin position="424"/>
        <end position="444"/>
    </location>
</feature>
<dbReference type="InterPro" id="IPR036259">
    <property type="entry name" value="MFS_trans_sf"/>
</dbReference>
<organism evidence="9 10">
    <name type="scientific">Reticulibacter mediterranei</name>
    <dbReference type="NCBI Taxonomy" id="2778369"/>
    <lineage>
        <taxon>Bacteria</taxon>
        <taxon>Bacillati</taxon>
        <taxon>Chloroflexota</taxon>
        <taxon>Ktedonobacteria</taxon>
        <taxon>Ktedonobacterales</taxon>
        <taxon>Reticulibacteraceae</taxon>
        <taxon>Reticulibacter</taxon>
    </lineage>
</organism>
<dbReference type="Gene3D" id="1.20.1250.20">
    <property type="entry name" value="MFS general substrate transporter like domains"/>
    <property type="match status" value="1"/>
</dbReference>
<feature type="transmembrane region" description="Helical" evidence="7">
    <location>
        <begin position="282"/>
        <end position="305"/>
    </location>
</feature>
<sequence length="496" mass="51773">MKTSSVSGRLPDSRGEQTDAKRWVALVLVSMALFMDALDVSIVNMALPNIQRDLHLTTTDLQWVQGIYVLTYAGLLLLGGRAADLLGRRRIFLIGATLFGLSSFICGLATSGWMLILARGMQGIGAALTVPSAVSIITTTFPEGPERNKALGIFTATAASGFSFGLVFGGVLTGLINWHWVFFVNVPFVLLILLLSRVVIPADRRVAGSRSYDIAGAVMVTAGLLLLVYTITQANESGATLLKTAGLFALALLILAGFIAIERRASVPLVPLRIFRSSTTCAANLASLTLLGTFFGFLFITTLYLQNMLHYSPVLASLALLPGSISSALVSQFVAPWLVNRLGMRLTSGLGLLCLTSGIVLFARCGLHDDYVGVILPSTLIVMGLGMGIGYPALAIAAVSGIAETEQGLAAGLQSTSLQAGGGLWLAITAAVVTTSTASLLRASTTIPPLAAQLSGFHVGLFVVAAGAAAGALIALVGIQQRSGTLSNVSKEKTLH</sequence>